<organism evidence="2 3">
    <name type="scientific">Sorangium cellulosum</name>
    <name type="common">Polyangium cellulosum</name>
    <dbReference type="NCBI Taxonomy" id="56"/>
    <lineage>
        <taxon>Bacteria</taxon>
        <taxon>Pseudomonadati</taxon>
        <taxon>Myxococcota</taxon>
        <taxon>Polyangia</taxon>
        <taxon>Polyangiales</taxon>
        <taxon>Polyangiaceae</taxon>
        <taxon>Sorangium</taxon>
    </lineage>
</organism>
<keyword evidence="1" id="KW-1133">Transmembrane helix</keyword>
<evidence type="ECO:0000313" key="2">
    <source>
        <dbReference type="EMBL" id="AUX46351.1"/>
    </source>
</evidence>
<dbReference type="Proteomes" id="UP000238348">
    <property type="component" value="Chromosome"/>
</dbReference>
<dbReference type="EMBL" id="CP012673">
    <property type="protein sequence ID" value="AUX46351.1"/>
    <property type="molecule type" value="Genomic_DNA"/>
</dbReference>
<protein>
    <submittedName>
        <fullName evidence="2">Uncharacterized protein</fullName>
    </submittedName>
</protein>
<gene>
    <name evidence="2" type="ORF">SOCE26_078570</name>
</gene>
<dbReference type="Pfam" id="PF14108">
    <property type="entry name" value="ABA4-like"/>
    <property type="match status" value="1"/>
</dbReference>
<name>A0A2L0F4C0_SORCE</name>
<dbReference type="RefSeq" id="WP_104984560.1">
    <property type="nucleotide sequence ID" value="NZ_CP012673.1"/>
</dbReference>
<dbReference type="InterPro" id="IPR025461">
    <property type="entry name" value="ABA4-like"/>
</dbReference>
<dbReference type="AlphaFoldDB" id="A0A2L0F4C0"/>
<feature type="transmembrane region" description="Helical" evidence="1">
    <location>
        <begin position="6"/>
        <end position="24"/>
    </location>
</feature>
<dbReference type="OrthoDB" id="345237at2"/>
<feature type="transmembrane region" description="Helical" evidence="1">
    <location>
        <begin position="107"/>
        <end position="129"/>
    </location>
</feature>
<proteinExistence type="predicted"/>
<dbReference type="PANTHER" id="PTHR34543">
    <property type="entry name" value="PROTEIN ABA DEFICIENT 4, CHLOROPLASTIC"/>
    <property type="match status" value="1"/>
</dbReference>
<feature type="transmembrane region" description="Helical" evidence="1">
    <location>
        <begin position="36"/>
        <end position="54"/>
    </location>
</feature>
<keyword evidence="1" id="KW-0472">Membrane</keyword>
<keyword evidence="1" id="KW-0812">Transmembrane</keyword>
<reference evidence="2 3" key="1">
    <citation type="submission" date="2015-09" db="EMBL/GenBank/DDBJ databases">
        <title>Sorangium comparison.</title>
        <authorList>
            <person name="Zaburannyi N."/>
            <person name="Bunk B."/>
            <person name="Overmann J."/>
            <person name="Mueller R."/>
        </authorList>
    </citation>
    <scope>NUCLEOTIDE SEQUENCE [LARGE SCALE GENOMIC DNA]</scope>
    <source>
        <strain evidence="2 3">So ce26</strain>
    </source>
</reference>
<evidence type="ECO:0000313" key="3">
    <source>
        <dbReference type="Proteomes" id="UP000238348"/>
    </source>
</evidence>
<accession>A0A2L0F4C0</accession>
<dbReference type="PANTHER" id="PTHR34543:SF1">
    <property type="entry name" value="PROTEIN ABA DEFICIENT 4, CHLOROPLASTIC"/>
    <property type="match status" value="1"/>
</dbReference>
<sequence length="151" mass="16755">MDLETVFSICNTAILPGWLLLAFAPRWRWTQRIATGTAAALALVYLIAIVPTFGKGEGGFGSLHDVAQLFARREVLLVGWIHYLVFDLFTGAWEVRDAARLRIPHVLVVPCLVLTLLFGPVGFLAYLVLRAALRRRLDVEETTSVEAPAPR</sequence>
<evidence type="ECO:0000256" key="1">
    <source>
        <dbReference type="SAM" id="Phobius"/>
    </source>
</evidence>